<dbReference type="InterPro" id="IPR006073">
    <property type="entry name" value="GTP-bd"/>
</dbReference>
<dbReference type="InterPro" id="IPR027417">
    <property type="entry name" value="P-loop_NTPase"/>
</dbReference>
<keyword evidence="1" id="KW-0479">Metal-binding</keyword>
<dbReference type="PIRSF" id="PIRSF006809">
    <property type="entry name" value="GTP-binding_hflX_prd"/>
    <property type="match status" value="1"/>
</dbReference>
<gene>
    <name evidence="5 9" type="primary">hflX</name>
    <name evidence="9" type="ORF">H9X80_06960</name>
</gene>
<evidence type="ECO:0000256" key="1">
    <source>
        <dbReference type="ARBA" id="ARBA00022723"/>
    </source>
</evidence>
<dbReference type="PRINTS" id="PR00326">
    <property type="entry name" value="GTP1OBG"/>
</dbReference>
<comment type="caution">
    <text evidence="9">The sequence shown here is derived from an EMBL/GenBank/DDBJ whole genome shotgun (WGS) entry which is preliminary data.</text>
</comment>
<dbReference type="Pfam" id="PF13167">
    <property type="entry name" value="GTP-bdg_N"/>
    <property type="match status" value="1"/>
</dbReference>
<keyword evidence="2 5" id="KW-0547">Nucleotide-binding</keyword>
<sequence length="458" mass="50676">MGRFRPQSTAPVPERAILVGVDLGRSEWGVEESLAELARLAETDGAEVVLTMTQRLDAPVPKTFIGKGKVEELCSYVRNLDADVVIFDDELTPSQQANLEKIVGEPVKIIDRTALILDIFGVHAKTHEGRLQVQLAQLQYVLPRLRGMWSHLVGEQTRGGIGSRFGQGESQLEVDRRLVRSRISTLRRELERLERRRGVQSKARWDSGVWRVALVGYTNAGKSTLLNRLTGADVYVRDELFATLDPTTRALELEEGRKITLTDTVGFIQKLPTMLVESFKSTLAEVRAADLILLVVDASDPHRELEIEAVRSVLADIDAAEIRCVTVLNKADLLDEEELRAATLAHPDAQVISAREGTGIRGLLYRVAREAASGSVTVTVLVPYEKGLLMKMVHERCQVMRERYVQEGLLATVKADERMARTLAPYAVGGQESGEEHGEGQQDGLVDHVDHEGVAPDE</sequence>
<dbReference type="HAMAP" id="MF_00900">
    <property type="entry name" value="GTPase_HflX"/>
    <property type="match status" value="1"/>
</dbReference>
<dbReference type="PROSITE" id="PS51705">
    <property type="entry name" value="G_HFLX"/>
    <property type="match status" value="1"/>
</dbReference>
<dbReference type="Proteomes" id="UP000712527">
    <property type="component" value="Unassembled WGS sequence"/>
</dbReference>
<dbReference type="InterPro" id="IPR016496">
    <property type="entry name" value="GTPase_HflX"/>
</dbReference>
<evidence type="ECO:0000313" key="9">
    <source>
        <dbReference type="EMBL" id="MBM6775281.1"/>
    </source>
</evidence>
<reference evidence="9 10" key="1">
    <citation type="journal article" date="2021" name="Sci. Rep.">
        <title>The distribution of antibiotic resistance genes in chicken gut microbiota commensals.</title>
        <authorList>
            <person name="Juricova H."/>
            <person name="Matiasovicova J."/>
            <person name="Kubasova T."/>
            <person name="Cejkova D."/>
            <person name="Rychlik I."/>
        </authorList>
    </citation>
    <scope>NUCLEOTIDE SEQUENCE [LARGE SCALE GENOMIC DNA]</scope>
    <source>
        <strain evidence="9 10">An794</strain>
    </source>
</reference>
<evidence type="ECO:0000256" key="6">
    <source>
        <dbReference type="SAM" id="Coils"/>
    </source>
</evidence>
<feature type="compositionally biased region" description="Basic and acidic residues" evidence="7">
    <location>
        <begin position="434"/>
        <end position="458"/>
    </location>
</feature>
<dbReference type="SUPFAM" id="SSF52540">
    <property type="entry name" value="P-loop containing nucleoside triphosphate hydrolases"/>
    <property type="match status" value="1"/>
</dbReference>
<comment type="function">
    <text evidence="5">GTPase that associates with the 50S ribosomal subunit and may have a role during protein synthesis or ribosome biogenesis.</text>
</comment>
<dbReference type="PANTHER" id="PTHR10229">
    <property type="entry name" value="GTP-BINDING PROTEIN HFLX"/>
    <property type="match status" value="1"/>
</dbReference>
<dbReference type="Gene3D" id="3.40.50.11060">
    <property type="entry name" value="GTPase HflX, N-terminal domain"/>
    <property type="match status" value="1"/>
</dbReference>
<dbReference type="CDD" id="cd01878">
    <property type="entry name" value="HflX"/>
    <property type="match status" value="1"/>
</dbReference>
<feature type="region of interest" description="Disordered" evidence="7">
    <location>
        <begin position="428"/>
        <end position="458"/>
    </location>
</feature>
<comment type="similarity">
    <text evidence="5">Belongs to the TRAFAC class OBG-HflX-like GTPase superfamily. HflX GTPase family.</text>
</comment>
<dbReference type="InterPro" id="IPR025121">
    <property type="entry name" value="GTPase_HflX_N"/>
</dbReference>
<feature type="coiled-coil region" evidence="6">
    <location>
        <begin position="176"/>
        <end position="203"/>
    </location>
</feature>
<dbReference type="Gene3D" id="3.40.50.300">
    <property type="entry name" value="P-loop containing nucleotide triphosphate hydrolases"/>
    <property type="match status" value="1"/>
</dbReference>
<comment type="subunit">
    <text evidence="5">Monomer. Associates with the 50S ribosomal subunit.</text>
</comment>
<keyword evidence="6" id="KW-0175">Coiled coil</keyword>
<evidence type="ECO:0000256" key="2">
    <source>
        <dbReference type="ARBA" id="ARBA00022741"/>
    </source>
</evidence>
<proteinExistence type="inferred from homology"/>
<dbReference type="Pfam" id="PF01926">
    <property type="entry name" value="MMR_HSR1"/>
    <property type="match status" value="1"/>
</dbReference>
<dbReference type="RefSeq" id="WP_204793620.1">
    <property type="nucleotide sequence ID" value="NZ_JACSNQ010000014.1"/>
</dbReference>
<name>A0ABS2F2R3_9ACTN</name>
<organism evidence="9 10">
    <name type="scientific">Olsenella profusa</name>
    <dbReference type="NCBI Taxonomy" id="138595"/>
    <lineage>
        <taxon>Bacteria</taxon>
        <taxon>Bacillati</taxon>
        <taxon>Actinomycetota</taxon>
        <taxon>Coriobacteriia</taxon>
        <taxon>Coriobacteriales</taxon>
        <taxon>Atopobiaceae</taxon>
        <taxon>Olsenella</taxon>
    </lineage>
</organism>
<dbReference type="Gene3D" id="6.10.250.2860">
    <property type="match status" value="1"/>
</dbReference>
<dbReference type="InterPro" id="IPR030394">
    <property type="entry name" value="G_HFLX_dom"/>
</dbReference>
<dbReference type="InterPro" id="IPR005225">
    <property type="entry name" value="Small_GTP-bd"/>
</dbReference>
<feature type="domain" description="Hflx-type G" evidence="8">
    <location>
        <begin position="210"/>
        <end position="375"/>
    </location>
</feature>
<dbReference type="EMBL" id="JACSNQ010000014">
    <property type="protein sequence ID" value="MBM6775281.1"/>
    <property type="molecule type" value="Genomic_DNA"/>
</dbReference>
<evidence type="ECO:0000256" key="3">
    <source>
        <dbReference type="ARBA" id="ARBA00022842"/>
    </source>
</evidence>
<evidence type="ECO:0000256" key="4">
    <source>
        <dbReference type="ARBA" id="ARBA00023134"/>
    </source>
</evidence>
<dbReference type="InterPro" id="IPR042108">
    <property type="entry name" value="GTPase_HflX_N_sf"/>
</dbReference>
<dbReference type="InterPro" id="IPR032305">
    <property type="entry name" value="GTP-bd_M"/>
</dbReference>
<dbReference type="Pfam" id="PF16360">
    <property type="entry name" value="GTP-bdg_M"/>
    <property type="match status" value="1"/>
</dbReference>
<dbReference type="PANTHER" id="PTHR10229:SF0">
    <property type="entry name" value="GTP-BINDING PROTEIN 6-RELATED"/>
    <property type="match status" value="1"/>
</dbReference>
<dbReference type="NCBIfam" id="TIGR03156">
    <property type="entry name" value="GTP_HflX"/>
    <property type="match status" value="1"/>
</dbReference>
<evidence type="ECO:0000256" key="5">
    <source>
        <dbReference type="HAMAP-Rule" id="MF_00900"/>
    </source>
</evidence>
<keyword evidence="10" id="KW-1185">Reference proteome</keyword>
<keyword evidence="3" id="KW-0460">Magnesium</keyword>
<keyword evidence="4 5" id="KW-0342">GTP-binding</keyword>
<dbReference type="NCBIfam" id="TIGR00231">
    <property type="entry name" value="small_GTP"/>
    <property type="match status" value="1"/>
</dbReference>
<protein>
    <recommendedName>
        <fullName evidence="5">GTPase HflX</fullName>
    </recommendedName>
    <alternativeName>
        <fullName evidence="5">GTP-binding protein HflX</fullName>
    </alternativeName>
</protein>
<evidence type="ECO:0000313" key="10">
    <source>
        <dbReference type="Proteomes" id="UP000712527"/>
    </source>
</evidence>
<evidence type="ECO:0000259" key="8">
    <source>
        <dbReference type="PROSITE" id="PS51705"/>
    </source>
</evidence>
<accession>A0ABS2F2R3</accession>
<evidence type="ECO:0000256" key="7">
    <source>
        <dbReference type="SAM" id="MobiDB-lite"/>
    </source>
</evidence>
<comment type="subcellular location">
    <subcellularLocation>
        <location evidence="5">Cytoplasm</location>
    </subcellularLocation>
    <text evidence="5">May associate with membranes.</text>
</comment>
<keyword evidence="5" id="KW-0963">Cytoplasm</keyword>